<dbReference type="Proteomes" id="UP000246005">
    <property type="component" value="Unassembled WGS sequence"/>
</dbReference>
<name>A0A316HRV7_9PSEU</name>
<evidence type="ECO:0000313" key="1">
    <source>
        <dbReference type="EMBL" id="PWK84066.1"/>
    </source>
</evidence>
<gene>
    <name evidence="1" type="ORF">C8D88_109151</name>
</gene>
<proteinExistence type="predicted"/>
<evidence type="ECO:0000313" key="2">
    <source>
        <dbReference type="Proteomes" id="UP000246005"/>
    </source>
</evidence>
<accession>A0A316HRV7</accession>
<dbReference type="EMBL" id="QGHB01000009">
    <property type="protein sequence ID" value="PWK84066.1"/>
    <property type="molecule type" value="Genomic_DNA"/>
</dbReference>
<protein>
    <submittedName>
        <fullName evidence="1">Uncharacterized protein</fullName>
    </submittedName>
</protein>
<comment type="caution">
    <text evidence="1">The sequence shown here is derived from an EMBL/GenBank/DDBJ whole genome shotgun (WGS) entry which is preliminary data.</text>
</comment>
<dbReference type="RefSeq" id="WP_109639126.1">
    <property type="nucleotide sequence ID" value="NZ_QGHB01000009.1"/>
</dbReference>
<reference evidence="1 2" key="1">
    <citation type="submission" date="2018-05" db="EMBL/GenBank/DDBJ databases">
        <title>Genomic Encyclopedia of Type Strains, Phase IV (KMG-IV): sequencing the most valuable type-strain genomes for metagenomic binning, comparative biology and taxonomic classification.</title>
        <authorList>
            <person name="Goeker M."/>
        </authorList>
    </citation>
    <scope>NUCLEOTIDE SEQUENCE [LARGE SCALE GENOMIC DNA]</scope>
    <source>
        <strain evidence="1 2">DSM 45480</strain>
    </source>
</reference>
<sequence>MRFAELVEGTVREGVGVWLEMNGERYADERGPWTVLVRTGLLVSLTHDGSWRLAVNGPDVGSFPTLDDCLISADALA</sequence>
<organism evidence="1 2">
    <name type="scientific">Lentzea atacamensis</name>
    <dbReference type="NCBI Taxonomy" id="531938"/>
    <lineage>
        <taxon>Bacteria</taxon>
        <taxon>Bacillati</taxon>
        <taxon>Actinomycetota</taxon>
        <taxon>Actinomycetes</taxon>
        <taxon>Pseudonocardiales</taxon>
        <taxon>Pseudonocardiaceae</taxon>
        <taxon>Lentzea</taxon>
    </lineage>
</organism>
<dbReference type="AlphaFoldDB" id="A0A316HRV7"/>